<gene>
    <name evidence="2" type="ORF">HMN09_01391900</name>
</gene>
<proteinExistence type="predicted"/>
<name>A0A8H6RV39_MYCCL</name>
<evidence type="ECO:0000313" key="3">
    <source>
        <dbReference type="Proteomes" id="UP000613580"/>
    </source>
</evidence>
<comment type="caution">
    <text evidence="2">The sequence shown here is derived from an EMBL/GenBank/DDBJ whole genome shotgun (WGS) entry which is preliminary data.</text>
</comment>
<evidence type="ECO:0000313" key="2">
    <source>
        <dbReference type="EMBL" id="KAF7288395.1"/>
    </source>
</evidence>
<feature type="compositionally biased region" description="Low complexity" evidence="1">
    <location>
        <begin position="368"/>
        <end position="378"/>
    </location>
</feature>
<feature type="region of interest" description="Disordered" evidence="1">
    <location>
        <begin position="25"/>
        <end position="213"/>
    </location>
</feature>
<dbReference type="EMBL" id="JACAZE010000035">
    <property type="protein sequence ID" value="KAF7288395.1"/>
    <property type="molecule type" value="Genomic_DNA"/>
</dbReference>
<sequence>MTEYDYSEEAIQAYLATQDRISRWADTTHRVPQADPETPRTPAPSDAPLPRHSRKSQSVRDRTRSTGDGSRERDRERGRRRREREVTPPPPMPMPPRGVKLGRSHSGGPPPVRARTAPPRELEGYNGIYAAPPAPATTQATRHHHNRHASQQTQPGPHPLYLGVPSGPPSPTHRDYPHPGPVKHRRSNSLPQSHAAPMHHTHHAPPVPIDPLQPQSYSFAVPPTFGPVARPNANGFPVRPGVPLRTNSNPVNPAYLREGPNHGHPGIVAPQPRHAAPAVSPLRGGGQGHIHPSQQQHAPHPHPHAQPPPPSAPPAYAHGSASAPHLPHAPQPHAHAHAHPHPSPGPPPPHLHPRAATPGAGIGGGLGSRSRLAPVPSVPMSVPMPTAKEPSWLKRVFGFRVGLNGRRV</sequence>
<organism evidence="2 3">
    <name type="scientific">Mycena chlorophos</name>
    <name type="common">Agaric fungus</name>
    <name type="synonym">Agaricus chlorophos</name>
    <dbReference type="NCBI Taxonomy" id="658473"/>
    <lineage>
        <taxon>Eukaryota</taxon>
        <taxon>Fungi</taxon>
        <taxon>Dikarya</taxon>
        <taxon>Basidiomycota</taxon>
        <taxon>Agaricomycotina</taxon>
        <taxon>Agaricomycetes</taxon>
        <taxon>Agaricomycetidae</taxon>
        <taxon>Agaricales</taxon>
        <taxon>Marasmiineae</taxon>
        <taxon>Mycenaceae</taxon>
        <taxon>Mycena</taxon>
    </lineage>
</organism>
<evidence type="ECO:0000256" key="1">
    <source>
        <dbReference type="SAM" id="MobiDB-lite"/>
    </source>
</evidence>
<feature type="compositionally biased region" description="Low complexity" evidence="1">
    <location>
        <begin position="314"/>
        <end position="333"/>
    </location>
</feature>
<accession>A0A8H6RV39</accession>
<feature type="compositionally biased region" description="Pro residues" evidence="1">
    <location>
        <begin position="304"/>
        <end position="313"/>
    </location>
</feature>
<feature type="compositionally biased region" description="Pro residues" evidence="1">
    <location>
        <begin position="87"/>
        <end position="96"/>
    </location>
</feature>
<feature type="compositionally biased region" description="Basic and acidic residues" evidence="1">
    <location>
        <begin position="58"/>
        <end position="77"/>
    </location>
</feature>
<reference evidence="2" key="1">
    <citation type="submission" date="2020-05" db="EMBL/GenBank/DDBJ databases">
        <title>Mycena genomes resolve the evolution of fungal bioluminescence.</title>
        <authorList>
            <person name="Tsai I.J."/>
        </authorList>
    </citation>
    <scope>NUCLEOTIDE SEQUENCE</scope>
    <source>
        <strain evidence="2">110903Hualien_Pintung</strain>
    </source>
</reference>
<dbReference type="AlphaFoldDB" id="A0A8H6RV39"/>
<protein>
    <submittedName>
        <fullName evidence="2">Uncharacterized protein</fullName>
    </submittedName>
</protein>
<dbReference type="OrthoDB" id="2976199at2759"/>
<keyword evidence="3" id="KW-1185">Reference proteome</keyword>
<feature type="region of interest" description="Disordered" evidence="1">
    <location>
        <begin position="250"/>
        <end position="378"/>
    </location>
</feature>
<dbReference type="Proteomes" id="UP000613580">
    <property type="component" value="Unassembled WGS sequence"/>
</dbReference>
<feature type="compositionally biased region" description="Pro residues" evidence="1">
    <location>
        <begin position="341"/>
        <end position="350"/>
    </location>
</feature>